<proteinExistence type="predicted"/>
<reference evidence="1" key="1">
    <citation type="submission" date="2022-07" db="EMBL/GenBank/DDBJ databases">
        <title>Phylogenomic reconstructions and comparative analyses of Kickxellomycotina fungi.</title>
        <authorList>
            <person name="Reynolds N.K."/>
            <person name="Stajich J.E."/>
            <person name="Barry K."/>
            <person name="Grigoriev I.V."/>
            <person name="Crous P."/>
            <person name="Smith M.E."/>
        </authorList>
    </citation>
    <scope>NUCLEOTIDE SEQUENCE</scope>
    <source>
        <strain evidence="1">NRRL 5244</strain>
    </source>
</reference>
<name>A0ACC1J9X6_9FUNG</name>
<comment type="caution">
    <text evidence="1">The sequence shown here is derived from an EMBL/GenBank/DDBJ whole genome shotgun (WGS) entry which is preliminary data.</text>
</comment>
<accession>A0ACC1J9X6</accession>
<protein>
    <submittedName>
        <fullName evidence="1">Uncharacterized protein</fullName>
    </submittedName>
</protein>
<evidence type="ECO:0000313" key="2">
    <source>
        <dbReference type="Proteomes" id="UP001150603"/>
    </source>
</evidence>
<sequence>MAAFKRIVGWCIRHTTAKSRKPRLLDRLRGRSIDIEFDMASISSSLASTDTERLSSETLVCKSRTRAFSEPAYVRENQYSYCPVTEDERQVLVSRSPPPTGPRRYMFPAFVEMGGLMEI</sequence>
<dbReference type="Proteomes" id="UP001150603">
    <property type="component" value="Unassembled WGS sequence"/>
</dbReference>
<organism evidence="1 2">
    <name type="scientific">Linderina macrospora</name>
    <dbReference type="NCBI Taxonomy" id="4868"/>
    <lineage>
        <taxon>Eukaryota</taxon>
        <taxon>Fungi</taxon>
        <taxon>Fungi incertae sedis</taxon>
        <taxon>Zoopagomycota</taxon>
        <taxon>Kickxellomycotina</taxon>
        <taxon>Kickxellomycetes</taxon>
        <taxon>Kickxellales</taxon>
        <taxon>Kickxellaceae</taxon>
        <taxon>Linderina</taxon>
    </lineage>
</organism>
<evidence type="ECO:0000313" key="1">
    <source>
        <dbReference type="EMBL" id="KAJ1943650.1"/>
    </source>
</evidence>
<keyword evidence="2" id="KW-1185">Reference proteome</keyword>
<gene>
    <name evidence="1" type="ORF">FBU59_002845</name>
</gene>
<dbReference type="EMBL" id="JANBPW010001656">
    <property type="protein sequence ID" value="KAJ1943650.1"/>
    <property type="molecule type" value="Genomic_DNA"/>
</dbReference>